<feature type="domain" description="Peptidase M24" evidence="8">
    <location>
        <begin position="17"/>
        <end position="250"/>
    </location>
</feature>
<feature type="binding site" evidence="6">
    <location>
        <position position="181"/>
    </location>
    <ligand>
        <name>a divalent metal cation</name>
        <dbReference type="ChEBI" id="CHEBI:60240"/>
        <label>2</label>
        <note>catalytic</note>
    </ligand>
</feature>
<dbReference type="GO" id="GO:0004239">
    <property type="term" value="F:initiator methionyl aminopeptidase activity"/>
    <property type="evidence" value="ECO:0007669"/>
    <property type="project" value="UniProtKB-UniRule"/>
</dbReference>
<reference evidence="9 10" key="1">
    <citation type="submission" date="2016-10" db="EMBL/GenBank/DDBJ databases">
        <authorList>
            <person name="de Groot N.N."/>
        </authorList>
    </citation>
    <scope>NUCLEOTIDE SEQUENCE [LARGE SCALE GENOMIC DNA]</scope>
    <source>
        <strain evidence="9 10">DSM 16859</strain>
    </source>
</reference>
<dbReference type="SUPFAM" id="SSF55920">
    <property type="entry name" value="Creatinase/aminopeptidase"/>
    <property type="match status" value="1"/>
</dbReference>
<evidence type="ECO:0000256" key="5">
    <source>
        <dbReference type="ARBA" id="ARBA00022801"/>
    </source>
</evidence>
<feature type="binding site" evidence="6">
    <location>
        <position position="245"/>
    </location>
    <ligand>
        <name>a divalent metal cation</name>
        <dbReference type="ChEBI" id="CHEBI:60240"/>
        <label>2</label>
        <note>catalytic</note>
    </ligand>
</feature>
<feature type="binding site" evidence="6">
    <location>
        <position position="116"/>
    </location>
    <ligand>
        <name>a divalent metal cation</name>
        <dbReference type="ChEBI" id="CHEBI:60240"/>
        <label>2</label>
        <note>catalytic</note>
    </ligand>
</feature>
<dbReference type="HAMAP" id="MF_01974">
    <property type="entry name" value="MetAP_1"/>
    <property type="match status" value="1"/>
</dbReference>
<dbReference type="EMBL" id="FOGZ01000011">
    <property type="protein sequence ID" value="SER79758.1"/>
    <property type="molecule type" value="Genomic_DNA"/>
</dbReference>
<feature type="binding site" evidence="6">
    <location>
        <position position="116"/>
    </location>
    <ligand>
        <name>a divalent metal cation</name>
        <dbReference type="ChEBI" id="CHEBI:60240"/>
        <label>1</label>
    </ligand>
</feature>
<evidence type="ECO:0000259" key="8">
    <source>
        <dbReference type="Pfam" id="PF00557"/>
    </source>
</evidence>
<feature type="binding site" evidence="6">
    <location>
        <position position="88"/>
    </location>
    <ligand>
        <name>substrate</name>
    </ligand>
</feature>
<dbReference type="GO" id="GO:0046872">
    <property type="term" value="F:metal ion binding"/>
    <property type="evidence" value="ECO:0007669"/>
    <property type="project" value="UniProtKB-UniRule"/>
</dbReference>
<keyword evidence="4 6" id="KW-0479">Metal-binding</keyword>
<evidence type="ECO:0000256" key="6">
    <source>
        <dbReference type="HAMAP-Rule" id="MF_01974"/>
    </source>
</evidence>
<comment type="catalytic activity">
    <reaction evidence="6 7">
        <text>Release of N-terminal amino acids, preferentially methionine, from peptides and arylamides.</text>
        <dbReference type="EC" id="3.4.11.18"/>
    </reaction>
</comment>
<evidence type="ECO:0000256" key="3">
    <source>
        <dbReference type="ARBA" id="ARBA00022670"/>
    </source>
</evidence>
<evidence type="ECO:0000256" key="2">
    <source>
        <dbReference type="ARBA" id="ARBA00022438"/>
    </source>
</evidence>
<keyword evidence="10" id="KW-1185">Reference proteome</keyword>
<accession>A0A1H9S4A6</accession>
<dbReference type="EC" id="3.4.11.18" evidence="6 7"/>
<organism evidence="9 10">
    <name type="scientific">Propionibacterium cyclohexanicum</name>
    <dbReference type="NCBI Taxonomy" id="64702"/>
    <lineage>
        <taxon>Bacteria</taxon>
        <taxon>Bacillati</taxon>
        <taxon>Actinomycetota</taxon>
        <taxon>Actinomycetes</taxon>
        <taxon>Propionibacteriales</taxon>
        <taxon>Propionibacteriaceae</taxon>
        <taxon>Propionibacterium</taxon>
    </lineage>
</organism>
<feature type="binding site" evidence="6">
    <location>
        <position position="214"/>
    </location>
    <ligand>
        <name>a divalent metal cation</name>
        <dbReference type="ChEBI" id="CHEBI:60240"/>
        <label>2</label>
        <note>catalytic</note>
    </ligand>
</feature>
<feature type="binding site" evidence="6">
    <location>
        <position position="188"/>
    </location>
    <ligand>
        <name>substrate</name>
    </ligand>
</feature>
<feature type="binding site" evidence="6">
    <location>
        <position position="105"/>
    </location>
    <ligand>
        <name>a divalent metal cation</name>
        <dbReference type="ChEBI" id="CHEBI:60240"/>
        <label>1</label>
    </ligand>
</feature>
<dbReference type="InterPro" id="IPR001714">
    <property type="entry name" value="Pept_M24_MAP"/>
</dbReference>
<keyword evidence="5 6" id="KW-0378">Hydrolase</keyword>
<dbReference type="PANTHER" id="PTHR43330">
    <property type="entry name" value="METHIONINE AMINOPEPTIDASE"/>
    <property type="match status" value="1"/>
</dbReference>
<dbReference type="InterPro" id="IPR000994">
    <property type="entry name" value="Pept_M24"/>
</dbReference>
<name>A0A1H9S4A6_9ACTN</name>
<dbReference type="Proteomes" id="UP000198815">
    <property type="component" value="Unassembled WGS sequence"/>
</dbReference>
<evidence type="ECO:0000313" key="10">
    <source>
        <dbReference type="Proteomes" id="UP000198815"/>
    </source>
</evidence>
<dbReference type="GO" id="GO:0070006">
    <property type="term" value="F:metalloaminopeptidase activity"/>
    <property type="evidence" value="ECO:0007669"/>
    <property type="project" value="UniProtKB-UniRule"/>
</dbReference>
<dbReference type="STRING" id="64702.SAMN05443377_11144"/>
<evidence type="ECO:0000313" key="9">
    <source>
        <dbReference type="EMBL" id="SER79758.1"/>
    </source>
</evidence>
<protein>
    <recommendedName>
        <fullName evidence="6 7">Methionine aminopeptidase</fullName>
        <shortName evidence="6">MAP</shortName>
        <shortName evidence="6">MetAP</shortName>
        <ecNumber evidence="6 7">3.4.11.18</ecNumber>
    </recommendedName>
    <alternativeName>
        <fullName evidence="6">Peptidase M</fullName>
    </alternativeName>
</protein>
<dbReference type="CDD" id="cd01086">
    <property type="entry name" value="MetAP1"/>
    <property type="match status" value="1"/>
</dbReference>
<dbReference type="NCBIfam" id="TIGR00500">
    <property type="entry name" value="met_pdase_I"/>
    <property type="match status" value="1"/>
</dbReference>
<dbReference type="Gene3D" id="3.90.230.10">
    <property type="entry name" value="Creatinase/methionine aminopeptidase superfamily"/>
    <property type="match status" value="1"/>
</dbReference>
<comment type="function">
    <text evidence="1 6">Removes the N-terminal methionine from nascent proteins. The N-terminal methionine is often cleaved when the second residue in the primary sequence is small and uncharged (Met-Ala-, Cys, Gly, Pro, Ser, Thr, or Val). Requires deformylation of the N(alpha)-formylated initiator methionine before it can be hydrolyzed.</text>
</comment>
<comment type="subunit">
    <text evidence="6">Monomer.</text>
</comment>
<feature type="binding site" evidence="6">
    <location>
        <position position="245"/>
    </location>
    <ligand>
        <name>a divalent metal cation</name>
        <dbReference type="ChEBI" id="CHEBI:60240"/>
        <label>1</label>
    </ligand>
</feature>
<evidence type="ECO:0000256" key="7">
    <source>
        <dbReference type="RuleBase" id="RU003653"/>
    </source>
</evidence>
<evidence type="ECO:0000256" key="1">
    <source>
        <dbReference type="ARBA" id="ARBA00002521"/>
    </source>
</evidence>
<dbReference type="GO" id="GO:0006508">
    <property type="term" value="P:proteolysis"/>
    <property type="evidence" value="ECO:0007669"/>
    <property type="project" value="UniProtKB-KW"/>
</dbReference>
<evidence type="ECO:0000256" key="4">
    <source>
        <dbReference type="ARBA" id="ARBA00022723"/>
    </source>
</evidence>
<dbReference type="PRINTS" id="PR00599">
    <property type="entry name" value="MAPEPTIDASE"/>
</dbReference>
<keyword evidence="3 6" id="KW-0645">Protease</keyword>
<dbReference type="InterPro" id="IPR036005">
    <property type="entry name" value="Creatinase/aminopeptidase-like"/>
</dbReference>
<keyword evidence="2 6" id="KW-0031">Aminopeptidase</keyword>
<dbReference type="GO" id="GO:0005829">
    <property type="term" value="C:cytosol"/>
    <property type="evidence" value="ECO:0007669"/>
    <property type="project" value="TreeGrafter"/>
</dbReference>
<gene>
    <name evidence="6" type="primary">map</name>
    <name evidence="9" type="ORF">SAMN05443377_11144</name>
</gene>
<proteinExistence type="inferred from homology"/>
<dbReference type="PANTHER" id="PTHR43330:SF27">
    <property type="entry name" value="METHIONINE AMINOPEPTIDASE"/>
    <property type="match status" value="1"/>
</dbReference>
<comment type="cofactor">
    <cofactor evidence="6">
        <name>Co(2+)</name>
        <dbReference type="ChEBI" id="CHEBI:48828"/>
    </cofactor>
    <cofactor evidence="6">
        <name>Zn(2+)</name>
        <dbReference type="ChEBI" id="CHEBI:29105"/>
    </cofactor>
    <cofactor evidence="6">
        <name>Mn(2+)</name>
        <dbReference type="ChEBI" id="CHEBI:29035"/>
    </cofactor>
    <cofactor evidence="6">
        <name>Fe(2+)</name>
        <dbReference type="ChEBI" id="CHEBI:29033"/>
    </cofactor>
    <text evidence="6">Binds 2 divalent metal cations per subunit. Has a high-affinity and a low affinity metal-binding site. The true nature of the physiological cofactor is under debate. The enzyme is active with cobalt, zinc, manganese or divalent iron ions. Most likely, methionine aminopeptidases function as mononuclear Fe(2+)-metalloproteases under physiological conditions, and the catalytically relevant metal-binding site has been assigned to the histidine-containing high-affinity site.</text>
</comment>
<dbReference type="OrthoDB" id="9802055at2"/>
<dbReference type="RefSeq" id="WP_091969304.1">
    <property type="nucleotide sequence ID" value="NZ_FOGZ01000011.1"/>
</dbReference>
<dbReference type="AlphaFoldDB" id="A0A1H9S4A6"/>
<dbReference type="InterPro" id="IPR002467">
    <property type="entry name" value="Pept_M24A_MAP1"/>
</dbReference>
<dbReference type="Pfam" id="PF00557">
    <property type="entry name" value="Peptidase_M24"/>
    <property type="match status" value="1"/>
</dbReference>
<comment type="similarity">
    <text evidence="6">Belongs to the peptidase M24A family. Methionine aminopeptidase type 1 subfamily.</text>
</comment>
<sequence>MFSREHIEVKTLDQIRAMRVAGLVVAEGLAAMGEAAKPGVTTAEIEAVGREVLARHGATSNFLGYGADWGLPPYPGVACISVNEVVVHGIAGEREVHEGDIVSVDYGAIVDGWHGDAARTFAVGQIDADSRQLIDVTSESMWAGIAQIAAGHRIGDVSHAVEQSILSHGRSYGIIRDYTGHGIGTAMHQPPDVPNYGRAHRGAKIVPGMCLCVEPMVTLGGDEVEELDDGWTVVTVDSTRAAHWENTIAVLPDGLWVLTEPDGGRAQLAALGVPYGGLE</sequence>
<dbReference type="PROSITE" id="PS00680">
    <property type="entry name" value="MAP_1"/>
    <property type="match status" value="1"/>
</dbReference>